<evidence type="ECO:0000313" key="8">
    <source>
        <dbReference type="Proteomes" id="UP000218831"/>
    </source>
</evidence>
<reference evidence="7 8" key="1">
    <citation type="submission" date="2017-08" db="EMBL/GenBank/DDBJ databases">
        <title>Aliifodinibius alkalisoli sp. nov., isolated from saline alkaline soil.</title>
        <authorList>
            <person name="Liu D."/>
            <person name="Zhang G."/>
        </authorList>
    </citation>
    <scope>NUCLEOTIDE SEQUENCE [LARGE SCALE GENOMIC DNA]</scope>
    <source>
        <strain evidence="7 8">WN023</strain>
    </source>
</reference>
<sequence length="655" mass="74052">MNVIRFYSRKYLFLLVITSVVISCTNGDQAVQSPDSNIEIKFELTEEGQPTYSIWHQGAEVLGRSQLGMIREDIDFSRNMSLKSVSDPAEVTETYSLLHGKQKEITYEATEQTYHLQHQSGAPLDITFRVSDDGVAFRYHFPGTSEEIHHITEEKTSFNFPDNSRAWFEPLANVNTGFAETNPSYEEYYVQDVEVGTSAPDSAGWAYPALFKTGETWMLVSESGINGSYPATRLQPESPQGIYQVGFPQEGEQFPGKALGPQSALPWTTPWRIIAIGDLKTITESTLGTDLANDSQIADTSWIEPGSASWSWAKLKDESVNYEDQKRFIDYAADMGWKYTLVDVNWDQNIGYDKMVDLVDYADSKNVELFLWYNSSGSWNTTDFAPKSQLLTHEDRVEEFSRIREMGIAGIKVDFFAGDGQSMMQYYIDIFKDAADHNLLVNTHGTTLPRGWHRTWPNLMTMESVRGFEFITFEQENADKTANHNAMLPFTRNVFSPMDYTPMSLTELFNVERKTTSAHELALPVLFTSGVQHYAETARGMEKIPTYVKEFVKQIPVAWDEMHFIEGFPGEYVVIARRSGNKWFVAGINGEETPKEITADLSFIAEKFNGGMIKDGASQFTFSRKEVAPSDDLKITMKGNGGFVALFTQENKTNN</sequence>
<evidence type="ECO:0000259" key="6">
    <source>
        <dbReference type="Pfam" id="PF14509"/>
    </source>
</evidence>
<dbReference type="InterPro" id="IPR013785">
    <property type="entry name" value="Aldolase_TIM"/>
</dbReference>
<feature type="signal peptide" evidence="3">
    <location>
        <begin position="1"/>
        <end position="30"/>
    </location>
</feature>
<dbReference type="AlphaFoldDB" id="A0A2A2GG33"/>
<dbReference type="InterPro" id="IPR019563">
    <property type="entry name" value="GH97_catalytic"/>
</dbReference>
<dbReference type="InterPro" id="IPR013780">
    <property type="entry name" value="Glyco_hydro_b"/>
</dbReference>
<dbReference type="Gene3D" id="2.70.98.10">
    <property type="match status" value="1"/>
</dbReference>
<dbReference type="PANTHER" id="PTHR35803">
    <property type="entry name" value="GLUCAN 1,4-ALPHA-GLUCOSIDASE SUSB-RELATED"/>
    <property type="match status" value="1"/>
</dbReference>
<gene>
    <name evidence="7" type="ORF">CK503_02105</name>
</gene>
<dbReference type="PANTHER" id="PTHR35803:SF2">
    <property type="entry name" value="RETAINING ALPHA-GALACTOSIDASE"/>
    <property type="match status" value="1"/>
</dbReference>
<organism evidence="7 8">
    <name type="scientific">Fodinibius salipaludis</name>
    <dbReference type="NCBI Taxonomy" id="2032627"/>
    <lineage>
        <taxon>Bacteria</taxon>
        <taxon>Pseudomonadati</taxon>
        <taxon>Balneolota</taxon>
        <taxon>Balneolia</taxon>
        <taxon>Balneolales</taxon>
        <taxon>Balneolaceae</taxon>
        <taxon>Fodinibius</taxon>
    </lineage>
</organism>
<keyword evidence="1" id="KW-0378">Hydrolase</keyword>
<evidence type="ECO:0000259" key="5">
    <source>
        <dbReference type="Pfam" id="PF14508"/>
    </source>
</evidence>
<dbReference type="InterPro" id="IPR029483">
    <property type="entry name" value="GH97_C"/>
</dbReference>
<dbReference type="RefSeq" id="WP_095605188.1">
    <property type="nucleotide sequence ID" value="NZ_NSKE01000001.1"/>
</dbReference>
<keyword evidence="3" id="KW-0732">Signal</keyword>
<feature type="chain" id="PRO_5013013937" evidence="3">
    <location>
        <begin position="31"/>
        <end position="655"/>
    </location>
</feature>
<dbReference type="SUPFAM" id="SSF51445">
    <property type="entry name" value="(Trans)glycosidases"/>
    <property type="match status" value="1"/>
</dbReference>
<feature type="domain" description="Glycosyl-hydrolase 97 C-terminal oligomerisation" evidence="6">
    <location>
        <begin position="558"/>
        <end position="647"/>
    </location>
</feature>
<accession>A0A2A2GG33</accession>
<dbReference type="InterPro" id="IPR014718">
    <property type="entry name" value="GH-type_carb-bd"/>
</dbReference>
<dbReference type="InterPro" id="IPR052720">
    <property type="entry name" value="Glycosyl_hydrolase_97"/>
</dbReference>
<dbReference type="Proteomes" id="UP000218831">
    <property type="component" value="Unassembled WGS sequence"/>
</dbReference>
<keyword evidence="2" id="KW-0326">Glycosidase</keyword>
<dbReference type="InterPro" id="IPR029486">
    <property type="entry name" value="GH97_N"/>
</dbReference>
<dbReference type="Pfam" id="PF10566">
    <property type="entry name" value="Glyco_hydro_97"/>
    <property type="match status" value="1"/>
</dbReference>
<protein>
    <submittedName>
        <fullName evidence="7">Alpha-glucosidase</fullName>
    </submittedName>
</protein>
<evidence type="ECO:0000256" key="1">
    <source>
        <dbReference type="ARBA" id="ARBA00022801"/>
    </source>
</evidence>
<name>A0A2A2GG33_9BACT</name>
<dbReference type="Pfam" id="PF14509">
    <property type="entry name" value="GH97_C"/>
    <property type="match status" value="1"/>
</dbReference>
<dbReference type="Pfam" id="PF14508">
    <property type="entry name" value="GH97_N"/>
    <property type="match status" value="1"/>
</dbReference>
<dbReference type="InterPro" id="IPR017853">
    <property type="entry name" value="GH"/>
</dbReference>
<dbReference type="GO" id="GO:0030246">
    <property type="term" value="F:carbohydrate binding"/>
    <property type="evidence" value="ECO:0007669"/>
    <property type="project" value="InterPro"/>
</dbReference>
<dbReference type="GO" id="GO:0016798">
    <property type="term" value="F:hydrolase activity, acting on glycosyl bonds"/>
    <property type="evidence" value="ECO:0007669"/>
    <property type="project" value="UniProtKB-KW"/>
</dbReference>
<dbReference type="OrthoDB" id="57532at2"/>
<feature type="domain" description="Glycosyl-hydrolase 97 catalytic" evidence="4">
    <location>
        <begin position="307"/>
        <end position="465"/>
    </location>
</feature>
<keyword evidence="8" id="KW-1185">Reference proteome</keyword>
<evidence type="ECO:0000259" key="4">
    <source>
        <dbReference type="Pfam" id="PF10566"/>
    </source>
</evidence>
<evidence type="ECO:0000256" key="3">
    <source>
        <dbReference type="SAM" id="SignalP"/>
    </source>
</evidence>
<dbReference type="PROSITE" id="PS51257">
    <property type="entry name" value="PROKAR_LIPOPROTEIN"/>
    <property type="match status" value="1"/>
</dbReference>
<dbReference type="Gene3D" id="2.60.40.1180">
    <property type="entry name" value="Golgi alpha-mannosidase II"/>
    <property type="match status" value="1"/>
</dbReference>
<evidence type="ECO:0000256" key="2">
    <source>
        <dbReference type="ARBA" id="ARBA00023295"/>
    </source>
</evidence>
<evidence type="ECO:0000313" key="7">
    <source>
        <dbReference type="EMBL" id="PAU95944.1"/>
    </source>
</evidence>
<dbReference type="EMBL" id="NSKE01000001">
    <property type="protein sequence ID" value="PAU95944.1"/>
    <property type="molecule type" value="Genomic_DNA"/>
</dbReference>
<dbReference type="Gene3D" id="3.20.20.70">
    <property type="entry name" value="Aldolase class I"/>
    <property type="match status" value="1"/>
</dbReference>
<comment type="caution">
    <text evidence="7">The sequence shown here is derived from an EMBL/GenBank/DDBJ whole genome shotgun (WGS) entry which is preliminary data.</text>
</comment>
<feature type="domain" description="Glycosyl-hydrolase 97 N-terminal" evidence="5">
    <location>
        <begin position="31"/>
        <end position="292"/>
    </location>
</feature>
<proteinExistence type="predicted"/>